<feature type="transmembrane region" description="Helical" evidence="1">
    <location>
        <begin position="29"/>
        <end position="50"/>
    </location>
</feature>
<evidence type="ECO:0000313" key="3">
    <source>
        <dbReference type="Proteomes" id="UP000199337"/>
    </source>
</evidence>
<dbReference type="Pfam" id="PF04186">
    <property type="entry name" value="FxsA"/>
    <property type="match status" value="1"/>
</dbReference>
<feature type="transmembrane region" description="Helical" evidence="1">
    <location>
        <begin position="5"/>
        <end position="23"/>
    </location>
</feature>
<evidence type="ECO:0000256" key="1">
    <source>
        <dbReference type="SAM" id="Phobius"/>
    </source>
</evidence>
<name>A0A1I2VV40_9FIRM</name>
<dbReference type="STRING" id="341036.SAMN05660649_03179"/>
<keyword evidence="1" id="KW-0472">Membrane</keyword>
<keyword evidence="3" id="KW-1185">Reference proteome</keyword>
<organism evidence="2 3">
    <name type="scientific">Desulfotruncus arcticus DSM 17038</name>
    <dbReference type="NCBI Taxonomy" id="1121424"/>
    <lineage>
        <taxon>Bacteria</taxon>
        <taxon>Bacillati</taxon>
        <taxon>Bacillota</taxon>
        <taxon>Clostridia</taxon>
        <taxon>Eubacteriales</taxon>
        <taxon>Desulfallaceae</taxon>
        <taxon>Desulfotruncus</taxon>
    </lineage>
</organism>
<proteinExistence type="predicted"/>
<reference evidence="3" key="1">
    <citation type="submission" date="2016-10" db="EMBL/GenBank/DDBJ databases">
        <authorList>
            <person name="Varghese N."/>
            <person name="Submissions S."/>
        </authorList>
    </citation>
    <scope>NUCLEOTIDE SEQUENCE [LARGE SCALE GENOMIC DNA]</scope>
    <source>
        <strain evidence="3">DSM 17038</strain>
    </source>
</reference>
<dbReference type="PANTHER" id="PTHR35335">
    <property type="entry name" value="UPF0716 PROTEIN FXSA"/>
    <property type="match status" value="1"/>
</dbReference>
<keyword evidence="1" id="KW-1133">Transmembrane helix</keyword>
<keyword evidence="1" id="KW-0812">Transmembrane</keyword>
<dbReference type="Proteomes" id="UP000199337">
    <property type="component" value="Unassembled WGS sequence"/>
</dbReference>
<dbReference type="InterPro" id="IPR007313">
    <property type="entry name" value="FxsA"/>
</dbReference>
<protein>
    <submittedName>
        <fullName evidence="2">UPF0716 protein FxsA</fullName>
    </submittedName>
</protein>
<sequence>MLSRLFLLFVLVPFLELIILIRIGQYLGFLPTVFILLALGLLGIALVRTQGFQVWHRIRTEVSAGRPPGEALLDGLLVFSAGLLLITPGLLTDAAGLLLLLPPVRAAARLRLAGWLLKQLGNRLRWR</sequence>
<evidence type="ECO:0000313" key="2">
    <source>
        <dbReference type="EMBL" id="SFG92990.1"/>
    </source>
</evidence>
<dbReference type="NCBIfam" id="NF008528">
    <property type="entry name" value="PRK11463.1-2"/>
    <property type="match status" value="1"/>
</dbReference>
<accession>A0A1I2VV40</accession>
<gene>
    <name evidence="2" type="ORF">SAMN05660649_03179</name>
</gene>
<feature type="transmembrane region" description="Helical" evidence="1">
    <location>
        <begin position="71"/>
        <end position="91"/>
    </location>
</feature>
<dbReference type="EMBL" id="FOOX01000012">
    <property type="protein sequence ID" value="SFG92990.1"/>
    <property type="molecule type" value="Genomic_DNA"/>
</dbReference>
<dbReference type="AlphaFoldDB" id="A0A1I2VV40"/>
<dbReference type="PANTHER" id="PTHR35335:SF1">
    <property type="entry name" value="UPF0716 PROTEIN FXSA"/>
    <property type="match status" value="1"/>
</dbReference>
<dbReference type="GO" id="GO:0016020">
    <property type="term" value="C:membrane"/>
    <property type="evidence" value="ECO:0007669"/>
    <property type="project" value="InterPro"/>
</dbReference>